<accession>A0A9Q4KXY4</accession>
<reference evidence="2" key="1">
    <citation type="submission" date="2022-06" db="EMBL/GenBank/DDBJ databases">
        <title>Natrinema sp. a new haloarchaeum isolate from saline soil.</title>
        <authorList>
            <person name="Strakova D."/>
            <person name="Galisteo C."/>
            <person name="Sanchez-Porro C."/>
            <person name="Ventosa A."/>
        </authorList>
    </citation>
    <scope>NUCLEOTIDE SEQUENCE</scope>
    <source>
        <strain evidence="2">S1CR25-10</strain>
    </source>
</reference>
<comment type="caution">
    <text evidence="2">The sequence shown here is derived from an EMBL/GenBank/DDBJ whole genome shotgun (WGS) entry which is preliminary data.</text>
</comment>
<evidence type="ECO:0000313" key="3">
    <source>
        <dbReference type="Proteomes" id="UP001154061"/>
    </source>
</evidence>
<dbReference type="AlphaFoldDB" id="A0A9Q4KXY4"/>
<evidence type="ECO:0000256" key="1">
    <source>
        <dbReference type="SAM" id="MobiDB-lite"/>
    </source>
</evidence>
<dbReference type="RefSeq" id="WP_277521200.1">
    <property type="nucleotide sequence ID" value="NZ_JAMQOT010000002.1"/>
</dbReference>
<dbReference type="EMBL" id="JAMQOT010000002">
    <property type="protein sequence ID" value="MDF9745720.1"/>
    <property type="molecule type" value="Genomic_DNA"/>
</dbReference>
<feature type="compositionally biased region" description="Polar residues" evidence="1">
    <location>
        <begin position="18"/>
        <end position="28"/>
    </location>
</feature>
<name>A0A9Q4KXY4_9EURY</name>
<feature type="region of interest" description="Disordered" evidence="1">
    <location>
        <begin position="1"/>
        <end position="33"/>
    </location>
</feature>
<gene>
    <name evidence="2" type="ORF">NDI89_08975</name>
</gene>
<feature type="compositionally biased region" description="Acidic residues" evidence="1">
    <location>
        <begin position="1"/>
        <end position="17"/>
    </location>
</feature>
<protein>
    <submittedName>
        <fullName evidence="2">Uncharacterized protein</fullName>
    </submittedName>
</protein>
<sequence>MSEDDADDSSGLDELTVDTDSIAASNSPAGREPLRCLRCDTSVGLIVSYGPLTHKATPCGCPVSAALFEGRGTDAD</sequence>
<proteinExistence type="predicted"/>
<organism evidence="2 3">
    <name type="scientific">Natrinema salsiterrestre</name>
    <dbReference type="NCBI Taxonomy" id="2950540"/>
    <lineage>
        <taxon>Archaea</taxon>
        <taxon>Methanobacteriati</taxon>
        <taxon>Methanobacteriota</taxon>
        <taxon>Stenosarchaea group</taxon>
        <taxon>Halobacteria</taxon>
        <taxon>Halobacteriales</taxon>
        <taxon>Natrialbaceae</taxon>
        <taxon>Natrinema</taxon>
    </lineage>
</organism>
<dbReference type="Proteomes" id="UP001154061">
    <property type="component" value="Unassembled WGS sequence"/>
</dbReference>
<evidence type="ECO:0000313" key="2">
    <source>
        <dbReference type="EMBL" id="MDF9745720.1"/>
    </source>
</evidence>
<keyword evidence="3" id="KW-1185">Reference proteome</keyword>